<name>A0A7L4E912_HIRRU</name>
<dbReference type="GO" id="GO:0043186">
    <property type="term" value="C:P granule"/>
    <property type="evidence" value="ECO:0007669"/>
    <property type="project" value="TreeGrafter"/>
</dbReference>
<feature type="non-terminal residue" evidence="3">
    <location>
        <position position="1545"/>
    </location>
</feature>
<feature type="domain" description="Tudor" evidence="2">
    <location>
        <begin position="1472"/>
        <end position="1530"/>
    </location>
</feature>
<dbReference type="SMART" id="SM00333">
    <property type="entry name" value="TUDOR"/>
    <property type="match status" value="6"/>
</dbReference>
<dbReference type="Pfam" id="PF00567">
    <property type="entry name" value="TUDOR"/>
    <property type="match status" value="6"/>
</dbReference>
<dbReference type="Proteomes" id="UP000585317">
    <property type="component" value="Unassembled WGS sequence"/>
</dbReference>
<evidence type="ECO:0000256" key="1">
    <source>
        <dbReference type="SAM" id="MobiDB-lite"/>
    </source>
</evidence>
<dbReference type="GO" id="GO:0034587">
    <property type="term" value="P:piRNA processing"/>
    <property type="evidence" value="ECO:0007669"/>
    <property type="project" value="TreeGrafter"/>
</dbReference>
<feature type="domain" description="Tudor" evidence="2">
    <location>
        <begin position="738"/>
        <end position="797"/>
    </location>
</feature>
<dbReference type="PANTHER" id="PTHR22948">
    <property type="entry name" value="TUDOR DOMAIN CONTAINING PROTEIN"/>
    <property type="match status" value="1"/>
</dbReference>
<dbReference type="InterPro" id="IPR002999">
    <property type="entry name" value="Tudor"/>
</dbReference>
<feature type="compositionally biased region" description="Polar residues" evidence="1">
    <location>
        <begin position="377"/>
        <end position="388"/>
    </location>
</feature>
<dbReference type="EMBL" id="VZZX01003619">
    <property type="protein sequence ID" value="NXW71220.1"/>
    <property type="molecule type" value="Genomic_DNA"/>
</dbReference>
<feature type="region of interest" description="Disordered" evidence="1">
    <location>
        <begin position="367"/>
        <end position="388"/>
    </location>
</feature>
<comment type="caution">
    <text evidence="3">The sequence shown here is derived from an EMBL/GenBank/DDBJ whole genome shotgun (WGS) entry which is preliminary data.</text>
</comment>
<proteinExistence type="predicted"/>
<dbReference type="PROSITE" id="PS50304">
    <property type="entry name" value="TUDOR"/>
    <property type="match status" value="6"/>
</dbReference>
<dbReference type="InterPro" id="IPR050621">
    <property type="entry name" value="Tudor_domain_containing"/>
</dbReference>
<dbReference type="GO" id="GO:0007283">
    <property type="term" value="P:spermatogenesis"/>
    <property type="evidence" value="ECO:0007669"/>
    <property type="project" value="TreeGrafter"/>
</dbReference>
<evidence type="ECO:0000313" key="3">
    <source>
        <dbReference type="EMBL" id="NXW71220.1"/>
    </source>
</evidence>
<dbReference type="SUPFAM" id="SSF63748">
    <property type="entry name" value="Tudor/PWWP/MBT"/>
    <property type="match status" value="7"/>
</dbReference>
<feature type="domain" description="Tudor" evidence="2">
    <location>
        <begin position="464"/>
        <end position="522"/>
    </location>
</feature>
<accession>A0A7L4E912</accession>
<organism evidence="3 4">
    <name type="scientific">Hirundo rustica</name>
    <name type="common">Barn swallow</name>
    <dbReference type="NCBI Taxonomy" id="43150"/>
    <lineage>
        <taxon>Eukaryota</taxon>
        <taxon>Metazoa</taxon>
        <taxon>Chordata</taxon>
        <taxon>Craniata</taxon>
        <taxon>Vertebrata</taxon>
        <taxon>Euteleostomi</taxon>
        <taxon>Archelosauria</taxon>
        <taxon>Archosauria</taxon>
        <taxon>Dinosauria</taxon>
        <taxon>Saurischia</taxon>
        <taxon>Theropoda</taxon>
        <taxon>Coelurosauria</taxon>
        <taxon>Aves</taxon>
        <taxon>Neognathae</taxon>
        <taxon>Neoaves</taxon>
        <taxon>Telluraves</taxon>
        <taxon>Australaves</taxon>
        <taxon>Passeriformes</taxon>
        <taxon>Sylvioidea</taxon>
        <taxon>Hirundinidae</taxon>
        <taxon>Hirundo</taxon>
    </lineage>
</organism>
<gene>
    <name evidence="3" type="primary">Tdrd15</name>
    <name evidence="3" type="ORF">HIRRUS_R09081</name>
</gene>
<evidence type="ECO:0000313" key="4">
    <source>
        <dbReference type="Proteomes" id="UP000585317"/>
    </source>
</evidence>
<feature type="domain" description="Tudor" evidence="2">
    <location>
        <begin position="950"/>
        <end position="1009"/>
    </location>
</feature>
<feature type="domain" description="Tudor" evidence="2">
    <location>
        <begin position="222"/>
        <end position="279"/>
    </location>
</feature>
<dbReference type="PANTHER" id="PTHR22948:SF7">
    <property type="entry name" value="TUDOR DOMAIN-CONTAINING PROTEIN 15"/>
    <property type="match status" value="1"/>
</dbReference>
<dbReference type="Gene3D" id="2.30.30.140">
    <property type="match status" value="6"/>
</dbReference>
<reference evidence="3 4" key="1">
    <citation type="submission" date="2019-09" db="EMBL/GenBank/DDBJ databases">
        <title>Bird 10,000 Genomes (B10K) Project - Family phase.</title>
        <authorList>
            <person name="Zhang G."/>
        </authorList>
    </citation>
    <scope>NUCLEOTIDE SEQUENCE [LARGE SCALE GENOMIC DNA]</scope>
    <source>
        <strain evidence="3">B10K-DU-001-67</strain>
        <tissue evidence="3">Muscle</tissue>
    </source>
</reference>
<evidence type="ECO:0000259" key="2">
    <source>
        <dbReference type="PROSITE" id="PS50304"/>
    </source>
</evidence>
<dbReference type="Gene3D" id="2.40.50.90">
    <property type="match status" value="6"/>
</dbReference>
<feature type="non-terminal residue" evidence="3">
    <location>
        <position position="1"/>
    </location>
</feature>
<feature type="domain" description="Tudor" evidence="2">
    <location>
        <begin position="1253"/>
        <end position="1312"/>
    </location>
</feature>
<dbReference type="InterPro" id="IPR035437">
    <property type="entry name" value="SNase_OB-fold_sf"/>
</dbReference>
<protein>
    <submittedName>
        <fullName evidence="3">TDR15 protein</fullName>
    </submittedName>
</protein>
<dbReference type="GO" id="GO:0030719">
    <property type="term" value="P:P granule organization"/>
    <property type="evidence" value="ECO:0007669"/>
    <property type="project" value="TreeGrafter"/>
</dbReference>
<sequence>WHRGRVLKKKGNIYEAFLIDTGHVLTVEETHLATACDELFQLPPKVILGFFASILPLGERWDPKAVNYFSSLVGLQITGHVKAVTPYQLFILEVPKIITDVLELQLGKFIDADSFCLVVGTLRALPQGMLCKKMPQLLNQKYPFRELLILNNSEKPTDFWHVPDQLFPCLPVGSKENVKITGAISPNKFYCQIQKWQKELECLTGAMHLYYEALVGENTTSCDSLGLLCAAKRQNGQWYRGVIKQLLSDLVEVWFMDFGIIEAVSPSCIQKLKAEFMTLPMISFPCTLSCFGSQDETVIKFQLKELRQALIGQTSVCVHVDLYNNTERLYYINILQKQNLGINAEHPENQNETAASCVSLSETKPKSTALNHKLSPERNNSPKNYSGNKDTKTCLPEWDISFSSHCKREELQMNSFYGAFVVYVVNPSDFWIQTCRYQNEFQALMKNIAGTYSQCRDDDMVLKKPEPGLLCCARYSRDGCYYRGVVTKVFRVSIMVYFLDFGNTDTIPYHYVKTLLPQFSDLPALAMCCSLACTFPVDGVWVKKETDFFKSVVLNKPLLLHVIGKQNNKYIVNVQCYTGFLQGNVAACMVQAGYAEYRLKPPDSVVRAAKTHNKGNHLKCKKEKVNAKNTSTICKNKVSGNGDIPQKERSLNVPPVPRESFVPSCLGEGAVSKMHKSVCEEKLVYKGLVFKPGAVYEVACSCIFSPADFSCQLQSKLPELHNLMGQIQTYYKDHTSPYKTGQVACVVKRPKDGKWYRATVVQQVSTDEVDVVFVDYGYRERVSLKDVQGVIPDFLTLESQAFQCGLKNVVLQTDSLNWSEEVHRQFEDFISSSGGPLTCTIYALVLVSPNCLCNVVDLQTPLTSVEEFLRERGLTQSECVGRINLSSLGSLYSFCYSSFNIKIGSEEDVYITHINSPSKFYCQLNRNTETLEALMKKVNDISKMSSNAYYHSNTRLCIARYVEDGLFYRALAFPVESTSFLWVDYVDFGNKGMVERDQLMPIPDSATDLLLTPMQAIKFYLSDLRGAEFPARITTWFVKTFLGKLLRAVILSRESDGKIVVELYDGQLKVSQKIKEKVLELAQESLYGEYCQADAGENFGDEEQTACSTPKLCSGFSKQQTLQDSKEPDFRNTFSAFPAKGEERWIGQPASHSLSYSALYSKEITVNALSESQNEKPNCTGQQERSNKNIPTLISLPQRDIQVNTGVAGYISHINSPSSFYVHFAEDENLIIKLADDLNENLENRGWENCLNDLMVGDLIVAEHDADCYYYRAVIKTLKSGSSYEVEFIDYGNAAVVSLSKICRIPEKFLTLPRFSVHCFLSSAKSFPESWTKEGDAYFARAVSDKPVAFKFLQQHGEKWEVDVICDGESLSNSLLFTLQEYLNQLLGHCWAIVGPEKCSNTNCKEFDTSFSINPVMWMLLRGGRTYQGCATAVTDPSNFSIQFEIFFDCMRNLTLLLSDLPDNLPALPEERVTPGASCLIEFGQEAEWYRAEISEVTSQSIVLTFIDYGFLRTIPYSDIHKLKLVPESLLYLPRLAHSCSLHDT</sequence>